<feature type="transmembrane region" description="Helical" evidence="2">
    <location>
        <begin position="12"/>
        <end position="30"/>
    </location>
</feature>
<dbReference type="AlphaFoldDB" id="A0A8J3S3V5"/>
<accession>A0A8J3S3V5</accession>
<keyword evidence="2" id="KW-1133">Transmembrane helix</keyword>
<comment type="caution">
    <text evidence="3">The sequence shown here is derived from an EMBL/GenBank/DDBJ whole genome shotgun (WGS) entry which is preliminary data.</text>
</comment>
<evidence type="ECO:0000313" key="3">
    <source>
        <dbReference type="EMBL" id="GIH86663.1"/>
    </source>
</evidence>
<dbReference type="EMBL" id="BOOI01000048">
    <property type="protein sequence ID" value="GIH86663.1"/>
    <property type="molecule type" value="Genomic_DNA"/>
</dbReference>
<evidence type="ECO:0000313" key="4">
    <source>
        <dbReference type="Proteomes" id="UP000655044"/>
    </source>
</evidence>
<organism evidence="3 4">
    <name type="scientific">Planobispora rosea</name>
    <dbReference type="NCBI Taxonomy" id="35762"/>
    <lineage>
        <taxon>Bacteria</taxon>
        <taxon>Bacillati</taxon>
        <taxon>Actinomycetota</taxon>
        <taxon>Actinomycetes</taxon>
        <taxon>Streptosporangiales</taxon>
        <taxon>Streptosporangiaceae</taxon>
        <taxon>Planobispora</taxon>
    </lineage>
</organism>
<keyword evidence="1" id="KW-0175">Coiled coil</keyword>
<proteinExistence type="predicted"/>
<keyword evidence="2" id="KW-0472">Membrane</keyword>
<feature type="transmembrane region" description="Helical" evidence="2">
    <location>
        <begin position="42"/>
        <end position="63"/>
    </location>
</feature>
<dbReference type="Proteomes" id="UP000655044">
    <property type="component" value="Unassembled WGS sequence"/>
</dbReference>
<keyword evidence="2" id="KW-0812">Transmembrane</keyword>
<reference evidence="3" key="1">
    <citation type="submission" date="2021-01" db="EMBL/GenBank/DDBJ databases">
        <title>Whole genome shotgun sequence of Planobispora rosea NBRC 15558.</title>
        <authorList>
            <person name="Komaki H."/>
            <person name="Tamura T."/>
        </authorList>
    </citation>
    <scope>NUCLEOTIDE SEQUENCE</scope>
    <source>
        <strain evidence="3">NBRC 15558</strain>
    </source>
</reference>
<evidence type="ECO:0000256" key="1">
    <source>
        <dbReference type="SAM" id="Coils"/>
    </source>
</evidence>
<sequence length="180" mass="20069">MSPREPQVGFPAVVVTAAMLTIVVIIGIGVNLLAELVPTNLWIWLIPLAAAAWFALIGAFFMAARRERERMNRAEEDPGEALRRRINAVNTAFAEAAKLMDDLRRDLDAQQVAREELLAQAEEQQRLLEVNQEQAEKIRQILVGETKATIRAESRKQWLFFALGALTSIPISVAVELLTP</sequence>
<keyword evidence="4" id="KW-1185">Reference proteome</keyword>
<feature type="transmembrane region" description="Helical" evidence="2">
    <location>
        <begin position="158"/>
        <end position="178"/>
    </location>
</feature>
<gene>
    <name evidence="3" type="ORF">Pro02_50710</name>
</gene>
<protein>
    <submittedName>
        <fullName evidence="3">Uncharacterized protein</fullName>
    </submittedName>
</protein>
<name>A0A8J3S3V5_PLARO</name>
<feature type="coiled-coil region" evidence="1">
    <location>
        <begin position="100"/>
        <end position="141"/>
    </location>
</feature>
<evidence type="ECO:0000256" key="2">
    <source>
        <dbReference type="SAM" id="Phobius"/>
    </source>
</evidence>